<protein>
    <recommendedName>
        <fullName evidence="3">Type II secretion system protein N</fullName>
    </recommendedName>
    <alternativeName>
        <fullName evidence="10">General secretion pathway protein N</fullName>
    </alternativeName>
</protein>
<comment type="similarity">
    <text evidence="2">Belongs to the GSP N family.</text>
</comment>
<proteinExistence type="inferred from homology"/>
<accession>A0ABT4YLW9</accession>
<dbReference type="RefSeq" id="WP_272132336.1">
    <property type="nucleotide sequence ID" value="NZ_JAQLOI010000001.1"/>
</dbReference>
<comment type="caution">
    <text evidence="11">The sequence shown here is derived from an EMBL/GenBank/DDBJ whole genome shotgun (WGS) entry which is preliminary data.</text>
</comment>
<evidence type="ECO:0000256" key="2">
    <source>
        <dbReference type="ARBA" id="ARBA00007208"/>
    </source>
</evidence>
<dbReference type="InterPro" id="IPR022792">
    <property type="entry name" value="T2SS_protein-GspN"/>
</dbReference>
<evidence type="ECO:0000256" key="1">
    <source>
        <dbReference type="ARBA" id="ARBA00004533"/>
    </source>
</evidence>
<reference evidence="11 12" key="1">
    <citation type="submission" date="2023-01" db="EMBL/GenBank/DDBJ databases">
        <title>Vibrio sp. KJ40-1 sp.nov, isolated from marine algae.</title>
        <authorList>
            <person name="Butt M."/>
            <person name="Kim J.M.J."/>
            <person name="Jeon C.O.C."/>
        </authorList>
    </citation>
    <scope>NUCLEOTIDE SEQUENCE [LARGE SCALE GENOMIC DNA]</scope>
    <source>
        <strain evidence="11 12">KJ40-1</strain>
    </source>
</reference>
<evidence type="ECO:0000256" key="3">
    <source>
        <dbReference type="ARBA" id="ARBA00021563"/>
    </source>
</evidence>
<evidence type="ECO:0000256" key="4">
    <source>
        <dbReference type="ARBA" id="ARBA00022448"/>
    </source>
</evidence>
<evidence type="ECO:0000256" key="8">
    <source>
        <dbReference type="ARBA" id="ARBA00022927"/>
    </source>
</evidence>
<dbReference type="EMBL" id="JAQLOI010000001">
    <property type="protein sequence ID" value="MDB1122493.1"/>
    <property type="molecule type" value="Genomic_DNA"/>
</dbReference>
<dbReference type="Pfam" id="PF01203">
    <property type="entry name" value="T2SSN"/>
    <property type="match status" value="1"/>
</dbReference>
<comment type="subcellular location">
    <subcellularLocation>
        <location evidence="1">Cell inner membrane</location>
    </subcellularLocation>
</comment>
<name>A0ABT4YLW9_9VIBR</name>
<sequence>MKHITLLIICFLTVLFISVVVHMPVSFALRYIPEMPSLKIDSPSGTIWAGEAQNIGWNNDNFGHATWQFQPLTLLQGKAHYSFRFGRGSDAKLMGKGNFGVGLSGVYAENVVVSMPAKNVLDQLSMPLPITVDGNLELSINEYIYAQPWCQTATGTLVWNGSQIGSPLGGLELGTVITDLKCEESRLTVTGEHNDNQLTASIKGELLPDQRYNVDALFKPNTEFPKAMKSQLRWLGRPNNNGEYPFTYAGKLN</sequence>
<evidence type="ECO:0000256" key="6">
    <source>
        <dbReference type="ARBA" id="ARBA00022519"/>
    </source>
</evidence>
<evidence type="ECO:0000256" key="7">
    <source>
        <dbReference type="ARBA" id="ARBA00022692"/>
    </source>
</evidence>
<dbReference type="Proteomes" id="UP001210678">
    <property type="component" value="Unassembled WGS sequence"/>
</dbReference>
<keyword evidence="9" id="KW-0472">Membrane</keyword>
<organism evidence="11 12">
    <name type="scientific">Vibrio algarum</name>
    <dbReference type="NCBI Taxonomy" id="3020714"/>
    <lineage>
        <taxon>Bacteria</taxon>
        <taxon>Pseudomonadati</taxon>
        <taxon>Pseudomonadota</taxon>
        <taxon>Gammaproteobacteria</taxon>
        <taxon>Vibrionales</taxon>
        <taxon>Vibrionaceae</taxon>
        <taxon>Vibrio</taxon>
    </lineage>
</organism>
<evidence type="ECO:0000256" key="5">
    <source>
        <dbReference type="ARBA" id="ARBA00022475"/>
    </source>
</evidence>
<gene>
    <name evidence="11" type="ORF">PGX00_01520</name>
</gene>
<keyword evidence="5" id="KW-1003">Cell membrane</keyword>
<keyword evidence="8" id="KW-0653">Protein transport</keyword>
<keyword evidence="4" id="KW-0813">Transport</keyword>
<evidence type="ECO:0000313" key="12">
    <source>
        <dbReference type="Proteomes" id="UP001210678"/>
    </source>
</evidence>
<keyword evidence="7" id="KW-0812">Transmembrane</keyword>
<keyword evidence="6" id="KW-0997">Cell inner membrane</keyword>
<evidence type="ECO:0000256" key="10">
    <source>
        <dbReference type="ARBA" id="ARBA00030772"/>
    </source>
</evidence>
<evidence type="ECO:0000256" key="9">
    <source>
        <dbReference type="ARBA" id="ARBA00023136"/>
    </source>
</evidence>
<evidence type="ECO:0000313" key="11">
    <source>
        <dbReference type="EMBL" id="MDB1122493.1"/>
    </source>
</evidence>
<keyword evidence="12" id="KW-1185">Reference proteome</keyword>